<dbReference type="EMBL" id="CP128986">
    <property type="protein sequence ID" value="WOC13105.1"/>
    <property type="molecule type" value="Genomic_DNA"/>
</dbReference>
<dbReference type="AlphaFoldDB" id="A0AA97GVT0"/>
<evidence type="ECO:0000259" key="2">
    <source>
        <dbReference type="Pfam" id="PF02470"/>
    </source>
</evidence>
<dbReference type="GO" id="GO:0005576">
    <property type="term" value="C:extracellular region"/>
    <property type="evidence" value="ECO:0007669"/>
    <property type="project" value="TreeGrafter"/>
</dbReference>
<protein>
    <recommendedName>
        <fullName evidence="5">MCE family protein</fullName>
    </recommendedName>
</protein>
<dbReference type="InterPro" id="IPR052336">
    <property type="entry name" value="MlaD_Phospholipid_Transporter"/>
</dbReference>
<evidence type="ECO:0000259" key="3">
    <source>
        <dbReference type="Pfam" id="PF11887"/>
    </source>
</evidence>
<dbReference type="PANTHER" id="PTHR33371:SF17">
    <property type="entry name" value="MCE-FAMILY PROTEIN MCE1B"/>
    <property type="match status" value="1"/>
</dbReference>
<dbReference type="InterPro" id="IPR005693">
    <property type="entry name" value="Mce"/>
</dbReference>
<evidence type="ECO:0008006" key="5">
    <source>
        <dbReference type="Google" id="ProtNLM"/>
    </source>
</evidence>
<keyword evidence="1" id="KW-0812">Transmembrane</keyword>
<evidence type="ECO:0000313" key="4">
    <source>
        <dbReference type="EMBL" id="WOC13105.1"/>
    </source>
</evidence>
<name>A0AA97GVT0_9ACTN</name>
<keyword evidence="1" id="KW-0472">Membrane</keyword>
<feature type="domain" description="Mammalian cell entry C-terminal" evidence="3">
    <location>
        <begin position="123"/>
        <end position="262"/>
    </location>
</feature>
<reference evidence="4" key="1">
    <citation type="submission" date="2023-06" db="EMBL/GenBank/DDBJ databases">
        <title>Gordonia sp. nov. and Pseudochrobactrum sp. nov., two species isolated from the burying beetle Nicrophorus vespilloides.</title>
        <authorList>
            <person name="Poehlein A."/>
            <person name="Guzman J."/>
            <person name="Daniel R."/>
            <person name="Vilcinskas A."/>
        </authorList>
    </citation>
    <scope>NUCLEOTIDE SEQUENCE</scope>
    <source>
        <strain evidence="4">MP11Mi</strain>
    </source>
</reference>
<dbReference type="GO" id="GO:0051701">
    <property type="term" value="P:biological process involved in interaction with host"/>
    <property type="evidence" value="ECO:0007669"/>
    <property type="project" value="TreeGrafter"/>
</dbReference>
<keyword evidence="1" id="KW-1133">Transmembrane helix</keyword>
<dbReference type="NCBIfam" id="TIGR00996">
    <property type="entry name" value="Mtu_fam_mce"/>
    <property type="match status" value="1"/>
</dbReference>
<accession>A0AA97GVT0</accession>
<dbReference type="InterPro" id="IPR003399">
    <property type="entry name" value="Mce/MlaD"/>
</dbReference>
<sequence>MTKFPRALVYLIVFAVFCVAGGLFISNAIVRPVDAATTKYTADFTSVAGLKVGSDVRVLGARIGKVTDIAVHHDDQDGTSVGRVEFEVDKNQKLYDDTRLAIRYLNLTGIRYVDVQQPKKKSGTPIRKGRVIGTENTDPSFDVTRVFHGLAPVFATMNTDDINHFSESLLAVIEGDGSGFSEFVTSLTHVVRFADDRAAVINTLVDNLAELSGSVKGRSQYITPIIDYVSRFGSVLAQWTPSLRELADNTGNILIQADDLLASLGVEPNGTPDASSLLAQAKPSLEAAVSVLSLAPVLLDTLNTVVPQTGSNQAGSTHASSTCGKGRAEIPKQLQLFIRESQVTLCKR</sequence>
<dbReference type="InterPro" id="IPR024516">
    <property type="entry name" value="Mce_C"/>
</dbReference>
<feature type="domain" description="Mce/MlaD" evidence="2">
    <location>
        <begin position="37"/>
        <end position="117"/>
    </location>
</feature>
<dbReference type="Pfam" id="PF02470">
    <property type="entry name" value="MlaD"/>
    <property type="match status" value="1"/>
</dbReference>
<gene>
    <name evidence="4" type="ORF">MP11Mi_22020</name>
</gene>
<organism evidence="4">
    <name type="scientific">Gordonia sp. MP11Mi</name>
    <dbReference type="NCBI Taxonomy" id="3022769"/>
    <lineage>
        <taxon>Bacteria</taxon>
        <taxon>Bacillati</taxon>
        <taxon>Actinomycetota</taxon>
        <taxon>Actinomycetes</taxon>
        <taxon>Mycobacteriales</taxon>
        <taxon>Gordoniaceae</taxon>
        <taxon>Gordonia</taxon>
    </lineage>
</organism>
<feature type="transmembrane region" description="Helical" evidence="1">
    <location>
        <begin position="7"/>
        <end position="30"/>
    </location>
</feature>
<dbReference type="RefSeq" id="WP_420038953.1">
    <property type="nucleotide sequence ID" value="NZ_CP128986.1"/>
</dbReference>
<dbReference type="Pfam" id="PF11887">
    <property type="entry name" value="Mce4_CUP1"/>
    <property type="match status" value="1"/>
</dbReference>
<evidence type="ECO:0000256" key="1">
    <source>
        <dbReference type="SAM" id="Phobius"/>
    </source>
</evidence>
<proteinExistence type="predicted"/>
<dbReference type="PANTHER" id="PTHR33371">
    <property type="entry name" value="INTERMEMBRANE PHOSPHOLIPID TRANSPORT SYSTEM BINDING PROTEIN MLAD-RELATED"/>
    <property type="match status" value="1"/>
</dbReference>